<protein>
    <submittedName>
        <fullName evidence="1">Uncharacterized protein</fullName>
    </submittedName>
</protein>
<dbReference type="Gramene" id="KXG24998">
    <property type="protein sequence ID" value="KXG24998"/>
    <property type="gene ID" value="SORBI_3007G108800"/>
</dbReference>
<dbReference type="InParanoid" id="A0A1B6PH40"/>
<reference evidence="1" key="2">
    <citation type="submission" date="2017-02" db="EMBL/GenBank/DDBJ databases">
        <title>WGS assembly of Sorghum bicolor.</title>
        <authorList>
            <person name="Paterson A."/>
            <person name="Mullet J."/>
            <person name="Bowers J."/>
            <person name="Bruggmann R."/>
            <person name="Dubchak I."/>
            <person name="Grimwood J."/>
            <person name="Gundlach H."/>
            <person name="Haberer G."/>
            <person name="Hellsten U."/>
            <person name="Mitros T."/>
            <person name="Poliakov A."/>
            <person name="Schmutz J."/>
            <person name="Spannagl M."/>
            <person name="Tang H."/>
            <person name="Wang X."/>
            <person name="Wicker T."/>
            <person name="Bharti A."/>
            <person name="Chapman J."/>
            <person name="Feltus F."/>
            <person name="Gowik U."/>
            <person name="Grigoriev I."/>
            <person name="Lyons E."/>
            <person name="Maher C."/>
            <person name="Martis M."/>
            <person name="Narechania A."/>
            <person name="Otillar R."/>
            <person name="Penning B."/>
            <person name="Salamov A."/>
            <person name="Wang Y."/>
            <person name="Zhang L."/>
            <person name="Carpita N."/>
            <person name="Freeling M."/>
            <person name="Gingle A."/>
            <person name="Hash C."/>
            <person name="Keller B."/>
            <person name="Klein P."/>
            <person name="Kresovich S."/>
            <person name="Mccann M."/>
            <person name="Ming R."/>
            <person name="Peterson D."/>
            <person name="Rahman M."/>
            <person name="Ware D."/>
            <person name="Westhoff P."/>
            <person name="Mayer K."/>
            <person name="Messing J."/>
            <person name="Sims D."/>
            <person name="Jenkins J."/>
            <person name="Shu S."/>
            <person name="Rokhsar D."/>
        </authorList>
    </citation>
    <scope>NUCLEOTIDE SEQUENCE</scope>
</reference>
<dbReference type="EMBL" id="CM000766">
    <property type="protein sequence ID" value="KXG24999.1"/>
    <property type="molecule type" value="Genomic_DNA"/>
</dbReference>
<dbReference type="Gramene" id="KXG24999">
    <property type="protein sequence ID" value="KXG24999"/>
    <property type="gene ID" value="SORBI_3007G108800"/>
</dbReference>
<reference evidence="1 2" key="1">
    <citation type="journal article" date="2009" name="Nature">
        <title>The Sorghum bicolor genome and the diversification of grasses.</title>
        <authorList>
            <person name="Paterson A.H."/>
            <person name="Bowers J.E."/>
            <person name="Bruggmann R."/>
            <person name="Dubchak I."/>
            <person name="Grimwood J."/>
            <person name="Gundlach H."/>
            <person name="Haberer G."/>
            <person name="Hellsten U."/>
            <person name="Mitros T."/>
            <person name="Poliakov A."/>
            <person name="Schmutz J."/>
            <person name="Spannagl M."/>
            <person name="Tang H."/>
            <person name="Wang X."/>
            <person name="Wicker T."/>
            <person name="Bharti A.K."/>
            <person name="Chapman J."/>
            <person name="Feltus F.A."/>
            <person name="Gowik U."/>
            <person name="Grigoriev I.V."/>
            <person name="Lyons E."/>
            <person name="Maher C.A."/>
            <person name="Martis M."/>
            <person name="Narechania A."/>
            <person name="Otillar R.P."/>
            <person name="Penning B.W."/>
            <person name="Salamov A.A."/>
            <person name="Wang Y."/>
            <person name="Zhang L."/>
            <person name="Carpita N.C."/>
            <person name="Freeling M."/>
            <person name="Gingle A.R."/>
            <person name="Hash C.T."/>
            <person name="Keller B."/>
            <person name="Klein P."/>
            <person name="Kresovich S."/>
            <person name="McCann M.C."/>
            <person name="Ming R."/>
            <person name="Peterson D.G."/>
            <person name="Mehboob-ur-Rahman"/>
            <person name="Ware D."/>
            <person name="Westhoff P."/>
            <person name="Mayer K.F."/>
            <person name="Messing J."/>
            <person name="Rokhsar D.S."/>
        </authorList>
    </citation>
    <scope>NUCLEOTIDE SEQUENCE [LARGE SCALE GENOMIC DNA]</scope>
    <source>
        <strain evidence="2">cv. BTx623</strain>
    </source>
</reference>
<dbReference type="EMBL" id="CM000766">
    <property type="protein sequence ID" value="KXG24998.1"/>
    <property type="molecule type" value="Genomic_DNA"/>
</dbReference>
<evidence type="ECO:0000313" key="2">
    <source>
        <dbReference type="Proteomes" id="UP000000768"/>
    </source>
</evidence>
<keyword evidence="2" id="KW-1185">Reference proteome</keyword>
<proteinExistence type="predicted"/>
<dbReference type="AlphaFoldDB" id="A0A1B6PH40"/>
<gene>
    <name evidence="1" type="ORF">SORBI_3007G108800</name>
</gene>
<reference evidence="2" key="3">
    <citation type="journal article" date="2018" name="Plant J.">
        <title>The Sorghum bicolor reference genome: improved assembly, gene annotations, a transcriptome atlas, and signatures of genome organization.</title>
        <authorList>
            <person name="McCormick R.F."/>
            <person name="Truong S.K."/>
            <person name="Sreedasyam A."/>
            <person name="Jenkins J."/>
            <person name="Shu S."/>
            <person name="Sims D."/>
            <person name="Kennedy M."/>
            <person name="Amirebrahimi M."/>
            <person name="Weers B.D."/>
            <person name="McKinley B."/>
            <person name="Mattison A."/>
            <person name="Morishige D.T."/>
            <person name="Grimwood J."/>
            <person name="Schmutz J."/>
            <person name="Mullet J.E."/>
        </authorList>
    </citation>
    <scope>NUCLEOTIDE SEQUENCE [LARGE SCALE GENOMIC DNA]</scope>
    <source>
        <strain evidence="2">cv. BTx623</strain>
    </source>
</reference>
<name>A0A1B6PH40_SORBI</name>
<evidence type="ECO:0000313" key="1">
    <source>
        <dbReference type="EMBL" id="KXG24999.1"/>
    </source>
</evidence>
<dbReference type="Gramene" id="KXG24997">
    <property type="protein sequence ID" value="KXG24997"/>
    <property type="gene ID" value="SORBI_3007G108800"/>
</dbReference>
<organism evidence="1 2">
    <name type="scientific">Sorghum bicolor</name>
    <name type="common">Sorghum</name>
    <name type="synonym">Sorghum vulgare</name>
    <dbReference type="NCBI Taxonomy" id="4558"/>
    <lineage>
        <taxon>Eukaryota</taxon>
        <taxon>Viridiplantae</taxon>
        <taxon>Streptophyta</taxon>
        <taxon>Embryophyta</taxon>
        <taxon>Tracheophyta</taxon>
        <taxon>Spermatophyta</taxon>
        <taxon>Magnoliopsida</taxon>
        <taxon>Liliopsida</taxon>
        <taxon>Poales</taxon>
        <taxon>Poaceae</taxon>
        <taxon>PACMAD clade</taxon>
        <taxon>Panicoideae</taxon>
        <taxon>Andropogonodae</taxon>
        <taxon>Andropogoneae</taxon>
        <taxon>Sorghinae</taxon>
        <taxon>Sorghum</taxon>
    </lineage>
</organism>
<accession>A0A1B6PH40</accession>
<dbReference type="EMBL" id="CM000766">
    <property type="protein sequence ID" value="KXG24997.1"/>
    <property type="molecule type" value="Genomic_DNA"/>
</dbReference>
<sequence>MQTDTVECENKKPPHAEGVILSGGHVSSGCNCPAASTHTCMTPKPHACMISVVCGYCGYTRNKGRFRLMPCTSTYDGQMRNLMASQPHLLPLSLPNY</sequence>
<dbReference type="Proteomes" id="UP000000768">
    <property type="component" value="Chromosome 7"/>
</dbReference>